<proteinExistence type="predicted"/>
<keyword evidence="5" id="KW-1185">Reference proteome</keyword>
<dbReference type="Proteomes" id="UP001515480">
    <property type="component" value="Unassembled WGS sequence"/>
</dbReference>
<keyword evidence="1" id="KW-0862">Zinc</keyword>
<dbReference type="InterPro" id="IPR029063">
    <property type="entry name" value="SAM-dependent_MTases_sf"/>
</dbReference>
<feature type="zinc finger region" description="C3H1-type" evidence="1">
    <location>
        <begin position="135"/>
        <end position="162"/>
    </location>
</feature>
<evidence type="ECO:0000259" key="3">
    <source>
        <dbReference type="PROSITE" id="PS50103"/>
    </source>
</evidence>
<reference evidence="4 5" key="1">
    <citation type="journal article" date="2024" name="Science">
        <title>Giant polyketide synthase enzymes in the biosynthesis of giant marine polyether toxins.</title>
        <authorList>
            <person name="Fallon T.R."/>
            <person name="Shende V.V."/>
            <person name="Wierzbicki I.H."/>
            <person name="Pendleton A.L."/>
            <person name="Watervoot N.F."/>
            <person name="Auber R.P."/>
            <person name="Gonzalez D.J."/>
            <person name="Wisecaver J.H."/>
            <person name="Moore B.S."/>
        </authorList>
    </citation>
    <scope>NUCLEOTIDE SEQUENCE [LARGE SCALE GENOMIC DNA]</scope>
    <source>
        <strain evidence="4 5">12B1</strain>
    </source>
</reference>
<dbReference type="EMBL" id="JBGBPQ010000032">
    <property type="protein sequence ID" value="KAL1495528.1"/>
    <property type="molecule type" value="Genomic_DNA"/>
</dbReference>
<dbReference type="InterPro" id="IPR000571">
    <property type="entry name" value="Znf_CCCH"/>
</dbReference>
<organism evidence="4 5">
    <name type="scientific">Prymnesium parvum</name>
    <name type="common">Toxic golden alga</name>
    <dbReference type="NCBI Taxonomy" id="97485"/>
    <lineage>
        <taxon>Eukaryota</taxon>
        <taxon>Haptista</taxon>
        <taxon>Haptophyta</taxon>
        <taxon>Prymnesiophyceae</taxon>
        <taxon>Prymnesiales</taxon>
        <taxon>Prymnesiaceae</taxon>
        <taxon>Prymnesium</taxon>
    </lineage>
</organism>
<comment type="caution">
    <text evidence="4">The sequence shown here is derived from an EMBL/GenBank/DDBJ whole genome shotgun (WGS) entry which is preliminary data.</text>
</comment>
<dbReference type="PANTHER" id="PTHR36971">
    <property type="entry name" value="UNNAMED PRODUCT"/>
    <property type="match status" value="1"/>
</dbReference>
<sequence>METRREWEAVECAEEDGAEADGGEARSFESLAGRVTRKRALSRRLLFLDVEADGATRPVVVKEGCGGVGGAAVARSVVKLGDVLRVSGEVQPGGSLLATHLAVERAWREEGGGAPWPPPAAVRPLPPPPVAEAAAKAASVCHAWLNTGQCLRAGCAFRHESAELRAEREAWVAARRERRLLLSAASDPTAPHEKRSHARRAAELSRWLLATLGRARLCAGAGVLDVAGGRGALSFELAMAGVGCTLVESREAAPTLDRRQRKRLRRVEVEAGAQTAEVEAGAQTAEVEAGAQTAEVEAGAQMAEVEAGAQMAEVEACAQAAEVEAGAPTAVVEAGSQTAGTDLPFRVLHESLDAGFEARHGDLVARASLLVGLHPDQATEPIVDLALRRGVPFAVVPCCVFAREMPKVLKTGEPVTTYEQLVEYLLQKAPGIRSAYLPFIGRNLVLWWDPSADVSDSPASAIAS</sequence>
<dbReference type="AlphaFoldDB" id="A0AB34IDP1"/>
<feature type="compositionally biased region" description="Acidic residues" evidence="2">
    <location>
        <begin position="9"/>
        <end position="22"/>
    </location>
</feature>
<evidence type="ECO:0000256" key="1">
    <source>
        <dbReference type="PROSITE-ProRule" id="PRU00723"/>
    </source>
</evidence>
<accession>A0AB34IDP1</accession>
<protein>
    <recommendedName>
        <fullName evidence="3">C3H1-type domain-containing protein</fullName>
    </recommendedName>
</protein>
<keyword evidence="1" id="KW-0863">Zinc-finger</keyword>
<dbReference type="PROSITE" id="PS50103">
    <property type="entry name" value="ZF_C3H1"/>
    <property type="match status" value="1"/>
</dbReference>
<keyword evidence="1" id="KW-0479">Metal-binding</keyword>
<feature type="domain" description="C3H1-type" evidence="3">
    <location>
        <begin position="135"/>
        <end position="162"/>
    </location>
</feature>
<evidence type="ECO:0000313" key="5">
    <source>
        <dbReference type="Proteomes" id="UP001515480"/>
    </source>
</evidence>
<name>A0AB34IDP1_PRYPA</name>
<dbReference type="PANTHER" id="PTHR36971:SF3">
    <property type="entry name" value="C3H1-TYPE DOMAIN-CONTAINING PROTEIN"/>
    <property type="match status" value="1"/>
</dbReference>
<evidence type="ECO:0000313" key="4">
    <source>
        <dbReference type="EMBL" id="KAL1495528.1"/>
    </source>
</evidence>
<dbReference type="SUPFAM" id="SSF53335">
    <property type="entry name" value="S-adenosyl-L-methionine-dependent methyltransferases"/>
    <property type="match status" value="1"/>
</dbReference>
<feature type="region of interest" description="Disordered" evidence="2">
    <location>
        <begin position="1"/>
        <end position="24"/>
    </location>
</feature>
<dbReference type="GO" id="GO:0008270">
    <property type="term" value="F:zinc ion binding"/>
    <property type="evidence" value="ECO:0007669"/>
    <property type="project" value="UniProtKB-KW"/>
</dbReference>
<evidence type="ECO:0000256" key="2">
    <source>
        <dbReference type="SAM" id="MobiDB-lite"/>
    </source>
</evidence>
<gene>
    <name evidence="4" type="ORF">AB1Y20_016892</name>
</gene>